<dbReference type="KEGG" id="spap:H3Z74_09305"/>
<accession>A0A7H0LNR2</accession>
<keyword evidence="2" id="KW-1185">Reference proteome</keyword>
<name>A0A7H0LNR2_9SPHN</name>
<dbReference type="RefSeq" id="WP_187763597.1">
    <property type="nucleotide sequence ID" value="NZ_CP061038.1"/>
</dbReference>
<evidence type="ECO:0000313" key="1">
    <source>
        <dbReference type="EMBL" id="QNQ11315.1"/>
    </source>
</evidence>
<dbReference type="AlphaFoldDB" id="A0A7H0LNR2"/>
<dbReference type="EMBL" id="CP061038">
    <property type="protein sequence ID" value="QNQ11315.1"/>
    <property type="molecule type" value="Genomic_DNA"/>
</dbReference>
<protein>
    <submittedName>
        <fullName evidence="1">Uncharacterized protein</fullName>
    </submittedName>
</protein>
<gene>
    <name evidence="1" type="ORF">H3Z74_09305</name>
</gene>
<reference evidence="1 2" key="1">
    <citation type="submission" date="2020-09" db="EMBL/GenBank/DDBJ databases">
        <title>Sphingomonas sp., a new species isolated from pork steak.</title>
        <authorList>
            <person name="Heidler von Heilborn D."/>
        </authorList>
    </citation>
    <scope>NUCLEOTIDE SEQUENCE [LARGE SCALE GENOMIC DNA]</scope>
    <source>
        <strain evidence="2">S8-3T</strain>
    </source>
</reference>
<proteinExistence type="predicted"/>
<sequence length="107" mass="11248">MGIDVGTLADKMIDAGKGLAGGIWAEMQTYAIPELKKIAIQIEALAEPDNGFKPEAIKLLFQMQVNAAVSVIVAMTALTMQLVQEAINAILDAVRDLVNGAVGIALI</sequence>
<organism evidence="1 2">
    <name type="scientific">Sphingomonas alpina</name>
    <dbReference type="NCBI Taxonomy" id="653931"/>
    <lineage>
        <taxon>Bacteria</taxon>
        <taxon>Pseudomonadati</taxon>
        <taxon>Pseudomonadota</taxon>
        <taxon>Alphaproteobacteria</taxon>
        <taxon>Sphingomonadales</taxon>
        <taxon>Sphingomonadaceae</taxon>
        <taxon>Sphingomonas</taxon>
    </lineage>
</organism>
<evidence type="ECO:0000313" key="2">
    <source>
        <dbReference type="Proteomes" id="UP000516148"/>
    </source>
</evidence>
<dbReference type="Proteomes" id="UP000516148">
    <property type="component" value="Chromosome"/>
</dbReference>